<dbReference type="InterPro" id="IPR044946">
    <property type="entry name" value="Restrct_endonuc_typeI_TRD_sf"/>
</dbReference>
<evidence type="ECO:0000256" key="1">
    <source>
        <dbReference type="ARBA" id="ARBA00010923"/>
    </source>
</evidence>
<dbReference type="GO" id="GO:0003677">
    <property type="term" value="F:DNA binding"/>
    <property type="evidence" value="ECO:0007669"/>
    <property type="project" value="UniProtKB-KW"/>
</dbReference>
<feature type="coiled-coil region" evidence="4">
    <location>
        <begin position="162"/>
        <end position="199"/>
    </location>
</feature>
<proteinExistence type="inferred from homology"/>
<gene>
    <name evidence="6" type="ORF">MSIBF_A1730004</name>
</gene>
<dbReference type="Gene3D" id="3.90.220.20">
    <property type="entry name" value="DNA methylase specificity domains"/>
    <property type="match status" value="2"/>
</dbReference>
<feature type="domain" description="Type I restriction modification DNA specificity" evidence="5">
    <location>
        <begin position="215"/>
        <end position="392"/>
    </location>
</feature>
<keyword evidence="3" id="KW-0238">DNA-binding</keyword>
<organism evidence="6">
    <name type="scientific">groundwater metagenome</name>
    <dbReference type="NCBI Taxonomy" id="717931"/>
    <lineage>
        <taxon>unclassified sequences</taxon>
        <taxon>metagenomes</taxon>
        <taxon>ecological metagenomes</taxon>
    </lineage>
</organism>
<comment type="similarity">
    <text evidence="1">Belongs to the type-I restriction system S methylase family.</text>
</comment>
<dbReference type="Pfam" id="PF01420">
    <property type="entry name" value="Methylase_S"/>
    <property type="match status" value="2"/>
</dbReference>
<evidence type="ECO:0000313" key="6">
    <source>
        <dbReference type="EMBL" id="CEG11835.1"/>
    </source>
</evidence>
<dbReference type="AlphaFoldDB" id="A0A098EA22"/>
<dbReference type="SUPFAM" id="SSF116734">
    <property type="entry name" value="DNA methylase specificity domain"/>
    <property type="match status" value="2"/>
</dbReference>
<reference evidence="6" key="1">
    <citation type="submission" date="2014-09" db="EMBL/GenBank/DDBJ databases">
        <authorList>
            <person name="Probst J Alexander"/>
        </authorList>
    </citation>
    <scope>NUCLEOTIDE SEQUENCE</scope>
</reference>
<evidence type="ECO:0000259" key="5">
    <source>
        <dbReference type="Pfam" id="PF01420"/>
    </source>
</evidence>
<name>A0A098EA22_9ZZZZ</name>
<dbReference type="InterPro" id="IPR051212">
    <property type="entry name" value="Type-I_RE_S_subunit"/>
</dbReference>
<keyword evidence="4" id="KW-0175">Coiled coil</keyword>
<feature type="domain" description="Type I restriction modification DNA specificity" evidence="5">
    <location>
        <begin position="34"/>
        <end position="193"/>
    </location>
</feature>
<keyword evidence="2" id="KW-0680">Restriction system</keyword>
<sequence>MKMNNENPIKLPEGWKGEKIGDNDFKILCSGIERFEGEKDYLSTESIQGTKIEKIESKISYKKRPSRANMQPVLNSVWFAKMKGTTKVYCFDETNKSELNKYILSTGFAGINPLNCKAKFLKYFFLSPNFNLEKDNLSTGTTQVAINNDGIKKIEIIYPESIEEQTQIVQEIEKQFTRLDAAVKSLKEVKNKLEVYRKSVLKAAFEGKLVEKKGDWNYEKLSDLCVINPPKKEVRNLDENIEITFIPMHSVSEKGKIISREKKKLRDVINGYTYFKEGDVLLAKITPCFENGKRAIAKDLKNGVGFGSTEFHILRPKEKVTSDWIFFSISRDDFKNEAKNKMTGTAGQKRVPARIVENFKISVPKVQEQTQIASEIESKFSVIDKLEETVDNTLLKAEQLRKSILKYAFEGRLVKFNRGGEK</sequence>
<dbReference type="EMBL" id="CCXY01000083">
    <property type="protein sequence ID" value="CEG11835.1"/>
    <property type="molecule type" value="Genomic_DNA"/>
</dbReference>
<dbReference type="PANTHER" id="PTHR43140:SF1">
    <property type="entry name" value="TYPE I RESTRICTION ENZYME ECOKI SPECIFICITY SUBUNIT"/>
    <property type="match status" value="1"/>
</dbReference>
<evidence type="ECO:0000256" key="2">
    <source>
        <dbReference type="ARBA" id="ARBA00022747"/>
    </source>
</evidence>
<dbReference type="CDD" id="cd17260">
    <property type="entry name" value="RMtype1_S_EcoEI-TRD1-CR1_like"/>
    <property type="match status" value="1"/>
</dbReference>
<dbReference type="PANTHER" id="PTHR43140">
    <property type="entry name" value="TYPE-1 RESTRICTION ENZYME ECOKI SPECIFICITY PROTEIN"/>
    <property type="match status" value="1"/>
</dbReference>
<accession>A0A098EA22</accession>
<evidence type="ECO:0000256" key="4">
    <source>
        <dbReference type="SAM" id="Coils"/>
    </source>
</evidence>
<evidence type="ECO:0000256" key="3">
    <source>
        <dbReference type="ARBA" id="ARBA00023125"/>
    </source>
</evidence>
<dbReference type="InterPro" id="IPR000055">
    <property type="entry name" value="Restrct_endonuc_typeI_TRD"/>
</dbReference>
<protein>
    <recommendedName>
        <fullName evidence="5">Type I restriction modification DNA specificity domain-containing protein</fullName>
    </recommendedName>
</protein>
<dbReference type="GO" id="GO:0009307">
    <property type="term" value="P:DNA restriction-modification system"/>
    <property type="evidence" value="ECO:0007669"/>
    <property type="project" value="UniProtKB-KW"/>
</dbReference>